<sequence length="327" mass="34006">MAKTNSAANAKLQYEAGQEYNAMAAMTDSGDHKTFALSGVNLWSQRSGYEPEVRPDGLATGGAVTPGSSNNTVSVAALTCYLAGILTTVGADSEVAISRPSSTHNISSVTINSSGVIAVVAGTDGTSFSATRGAAGGPPLIPVGSIEIAQVRLSSSTSALITAAEIFQIIGTTCERWDYPVWNEDPFNGEITFASVLPTSHTGSIAKAVHARVYEPLFTDLEPVMDFVPPENSHSVSSTQVYGGTVGSSSSSLGQGSFKTFLKDGISESFIGLKDETLFFKFFPDRNKSPYLICNGKLGISRTYPAGDNISAACTISATEAAVEVTA</sequence>
<gene>
    <name evidence="1" type="ORF">SAMN04489760_14220</name>
</gene>
<name>A0A1H8AWU0_9BACT</name>
<dbReference type="STRING" id="43775.SAMN04489760_14220"/>
<evidence type="ECO:0000313" key="1">
    <source>
        <dbReference type="EMBL" id="SEM75261.1"/>
    </source>
</evidence>
<proteinExistence type="predicted"/>
<dbReference type="RefSeq" id="WP_093884804.1">
    <property type="nucleotide sequence ID" value="NZ_FOBS01000042.1"/>
</dbReference>
<accession>A0A1H8AWU0</accession>
<dbReference type="EMBL" id="FOBS01000042">
    <property type="protein sequence ID" value="SEM75261.1"/>
    <property type="molecule type" value="Genomic_DNA"/>
</dbReference>
<protein>
    <submittedName>
        <fullName evidence="1">Uncharacterized protein</fullName>
    </submittedName>
</protein>
<evidence type="ECO:0000313" key="2">
    <source>
        <dbReference type="Proteomes" id="UP000198744"/>
    </source>
</evidence>
<dbReference type="OrthoDB" id="5412666at2"/>
<keyword evidence="2" id="KW-1185">Reference proteome</keyword>
<reference evidence="1 2" key="1">
    <citation type="submission" date="2016-10" db="EMBL/GenBank/DDBJ databases">
        <authorList>
            <person name="de Groot N.N."/>
        </authorList>
    </citation>
    <scope>NUCLEOTIDE SEQUENCE [LARGE SCALE GENOMIC DNA]</scope>
    <source>
        <strain evidence="1 2">DSM 8423</strain>
    </source>
</reference>
<dbReference type="AlphaFoldDB" id="A0A1H8AWU0"/>
<dbReference type="Proteomes" id="UP000198744">
    <property type="component" value="Unassembled WGS sequence"/>
</dbReference>
<organism evidence="1 2">
    <name type="scientific">Syntrophus gentianae</name>
    <dbReference type="NCBI Taxonomy" id="43775"/>
    <lineage>
        <taxon>Bacteria</taxon>
        <taxon>Pseudomonadati</taxon>
        <taxon>Thermodesulfobacteriota</taxon>
        <taxon>Syntrophia</taxon>
        <taxon>Syntrophales</taxon>
        <taxon>Syntrophaceae</taxon>
        <taxon>Syntrophus</taxon>
    </lineage>
</organism>